<evidence type="ECO:0000313" key="7">
    <source>
        <dbReference type="EMBL" id="GCC52722.1"/>
    </source>
</evidence>
<feature type="domain" description="Bicarbonate transporter-like transmembrane" evidence="6">
    <location>
        <begin position="194"/>
        <end position="508"/>
    </location>
</feature>
<dbReference type="Pfam" id="PF00955">
    <property type="entry name" value="HCO3_cotransp"/>
    <property type="match status" value="2"/>
</dbReference>
<organism evidence="7 8">
    <name type="scientific">Chryseotalea sanaruensis</name>
    <dbReference type="NCBI Taxonomy" id="2482724"/>
    <lineage>
        <taxon>Bacteria</taxon>
        <taxon>Pseudomonadati</taxon>
        <taxon>Bacteroidota</taxon>
        <taxon>Cytophagia</taxon>
        <taxon>Cytophagales</taxon>
        <taxon>Chryseotaleaceae</taxon>
        <taxon>Chryseotalea</taxon>
    </lineage>
</organism>
<evidence type="ECO:0000256" key="1">
    <source>
        <dbReference type="ARBA" id="ARBA00004141"/>
    </source>
</evidence>
<feature type="transmembrane region" description="Helical" evidence="5">
    <location>
        <begin position="319"/>
        <end position="343"/>
    </location>
</feature>
<name>A0A401UCZ2_9BACT</name>
<accession>A0A401UCZ2</accession>
<reference evidence="7 8" key="1">
    <citation type="submission" date="2018-11" db="EMBL/GenBank/DDBJ databases">
        <title>Chryseotalea sanarue gen. nov., sp., nov., a member of the family Cytophagaceae, isolated from a brackish lake in Hamamatsu Japan.</title>
        <authorList>
            <person name="Maejima Y."/>
            <person name="Iino T."/>
            <person name="Muraguchi Y."/>
            <person name="Fukuda K."/>
            <person name="Ohkuma M."/>
            <person name="Moriuchi R."/>
            <person name="Dohra H."/>
            <person name="Kimbara K."/>
            <person name="Shintani M."/>
        </authorList>
    </citation>
    <scope>NUCLEOTIDE SEQUENCE [LARGE SCALE GENOMIC DNA]</scope>
    <source>
        <strain evidence="7 8">Ys</strain>
    </source>
</reference>
<dbReference type="Gene3D" id="1.10.287.570">
    <property type="entry name" value="Helical hairpin bin"/>
    <property type="match status" value="1"/>
</dbReference>
<sequence length="520" mass="56445">MSETKSENEGLQWTGRLFGGISDDIKRRAPHYLSDFKDGLHAKVAGTTLFLFFAALANAIAFGALSGLLTGNEIGIIEMLVVTAVGGILFALFAGQPLTILGGTGPIVIFTGMLYTVCAQLEISFLATYAWVGIWSGVILLICAVTDASALMNYFNRFTDEIFAALISVIFIVEAGKDMTKSFTSNGESGGLTTGLLTVLLAGGTFLIARNLKRITVSPFLRLGARTFLSDFGPAIAIVLMTMLALQFPDVKLSTPSVPDALEPTSGRSWLVDIFNIPTWAIFAAIIPALLASILLFLDQNITTRLVNSKEFKLKKGSGYHLDLAIVGIIVLVGSFFALPWIVAATVHSLNHVKSLADTNVVATEKGENKEVITAVRENRVSGLLIHLLIGASVFFLALVSNIPMAVLFGLFLYMGFTSLGGNQFAERLMLWVTDPTLYPDTHYIKSVPRSTIHKFTLIQLACFVVLWVLKASKLGILFPLMIAALVPIQMLMSKLFDRKHVEILTAEDEEEAANTHQFD</sequence>
<dbReference type="PANTHER" id="PTHR11453">
    <property type="entry name" value="ANION EXCHANGE PROTEIN"/>
    <property type="match status" value="1"/>
</dbReference>
<comment type="subcellular location">
    <subcellularLocation>
        <location evidence="1">Membrane</location>
        <topology evidence="1">Multi-pass membrane protein</topology>
    </subcellularLocation>
</comment>
<gene>
    <name evidence="7" type="ORF">SanaruYs_29600</name>
</gene>
<keyword evidence="3 5" id="KW-1133">Transmembrane helix</keyword>
<evidence type="ECO:0000256" key="2">
    <source>
        <dbReference type="ARBA" id="ARBA00022692"/>
    </source>
</evidence>
<dbReference type="InterPro" id="IPR003020">
    <property type="entry name" value="HCO3_transpt_euk"/>
</dbReference>
<dbReference type="InterPro" id="IPR011531">
    <property type="entry name" value="HCO3_transpt-like_TM_dom"/>
</dbReference>
<feature type="transmembrane region" description="Helical" evidence="5">
    <location>
        <begin position="100"/>
        <end position="117"/>
    </location>
</feature>
<feature type="transmembrane region" description="Helical" evidence="5">
    <location>
        <begin position="189"/>
        <end position="208"/>
    </location>
</feature>
<evidence type="ECO:0000259" key="6">
    <source>
        <dbReference type="Pfam" id="PF00955"/>
    </source>
</evidence>
<proteinExistence type="predicted"/>
<evidence type="ECO:0000256" key="4">
    <source>
        <dbReference type="ARBA" id="ARBA00023136"/>
    </source>
</evidence>
<dbReference type="EMBL" id="BHXQ01000005">
    <property type="protein sequence ID" value="GCC52722.1"/>
    <property type="molecule type" value="Genomic_DNA"/>
</dbReference>
<feature type="transmembrane region" description="Helical" evidence="5">
    <location>
        <begin position="476"/>
        <end position="493"/>
    </location>
</feature>
<feature type="transmembrane region" description="Helical" evidence="5">
    <location>
        <begin position="277"/>
        <end position="298"/>
    </location>
</feature>
<comment type="caution">
    <text evidence="7">The sequence shown here is derived from an EMBL/GenBank/DDBJ whole genome shotgun (WGS) entry which is preliminary data.</text>
</comment>
<evidence type="ECO:0000313" key="8">
    <source>
        <dbReference type="Proteomes" id="UP000288227"/>
    </source>
</evidence>
<dbReference type="GO" id="GO:0005452">
    <property type="term" value="F:solute:inorganic anion antiporter activity"/>
    <property type="evidence" value="ECO:0007669"/>
    <property type="project" value="InterPro"/>
</dbReference>
<feature type="domain" description="Bicarbonate transporter-like transmembrane" evidence="6">
    <location>
        <begin position="16"/>
        <end position="185"/>
    </location>
</feature>
<keyword evidence="2 5" id="KW-0812">Transmembrane</keyword>
<feature type="transmembrane region" description="Helical" evidence="5">
    <location>
        <begin position="74"/>
        <end position="93"/>
    </location>
</feature>
<dbReference type="PRINTS" id="PR01231">
    <property type="entry name" value="HCO3TRNSPORT"/>
</dbReference>
<dbReference type="OrthoDB" id="233552at2"/>
<dbReference type="GO" id="GO:0006820">
    <property type="term" value="P:monoatomic anion transport"/>
    <property type="evidence" value="ECO:0007669"/>
    <property type="project" value="InterPro"/>
</dbReference>
<feature type="transmembrane region" description="Helical" evidence="5">
    <location>
        <begin position="123"/>
        <end position="146"/>
    </location>
</feature>
<feature type="transmembrane region" description="Helical" evidence="5">
    <location>
        <begin position="384"/>
        <end position="414"/>
    </location>
</feature>
<dbReference type="GO" id="GO:0005886">
    <property type="term" value="C:plasma membrane"/>
    <property type="evidence" value="ECO:0007669"/>
    <property type="project" value="TreeGrafter"/>
</dbReference>
<dbReference type="Proteomes" id="UP000288227">
    <property type="component" value="Unassembled WGS sequence"/>
</dbReference>
<protein>
    <submittedName>
        <fullName evidence="7">HCO3-transporter</fullName>
    </submittedName>
</protein>
<evidence type="ECO:0000256" key="3">
    <source>
        <dbReference type="ARBA" id="ARBA00022989"/>
    </source>
</evidence>
<keyword evidence="4 5" id="KW-0472">Membrane</keyword>
<evidence type="ECO:0000256" key="5">
    <source>
        <dbReference type="SAM" id="Phobius"/>
    </source>
</evidence>
<dbReference type="AlphaFoldDB" id="A0A401UCZ2"/>
<dbReference type="GO" id="GO:0050801">
    <property type="term" value="P:monoatomic ion homeostasis"/>
    <property type="evidence" value="ECO:0007669"/>
    <property type="project" value="TreeGrafter"/>
</dbReference>
<feature type="transmembrane region" description="Helical" evidence="5">
    <location>
        <begin position="158"/>
        <end position="177"/>
    </location>
</feature>
<dbReference type="PANTHER" id="PTHR11453:SF127">
    <property type="entry name" value="SOLUTE CARRIER FAMILY 4 MEMBER 11"/>
    <property type="match status" value="1"/>
</dbReference>
<dbReference type="RefSeq" id="WP_127123373.1">
    <property type="nucleotide sequence ID" value="NZ_BHXQ01000005.1"/>
</dbReference>
<feature type="transmembrane region" description="Helical" evidence="5">
    <location>
        <begin position="228"/>
        <end position="248"/>
    </location>
</feature>
<feature type="transmembrane region" description="Helical" evidence="5">
    <location>
        <begin position="49"/>
        <end position="68"/>
    </location>
</feature>
<keyword evidence="8" id="KW-1185">Reference proteome</keyword>